<proteinExistence type="predicted"/>
<dbReference type="AlphaFoldDB" id="A0A1I7YWR6"/>
<dbReference type="WBParaSite" id="L893_g20539.t1">
    <property type="protein sequence ID" value="L893_g20539.t1"/>
    <property type="gene ID" value="L893_g20539"/>
</dbReference>
<reference evidence="3" key="1">
    <citation type="submission" date="2016-11" db="UniProtKB">
        <authorList>
            <consortium name="WormBaseParasite"/>
        </authorList>
    </citation>
    <scope>IDENTIFICATION</scope>
</reference>
<dbReference type="InterPro" id="IPR036034">
    <property type="entry name" value="PDZ_sf"/>
</dbReference>
<evidence type="ECO:0000313" key="3">
    <source>
        <dbReference type="WBParaSite" id="L893_g20539.t1"/>
    </source>
</evidence>
<evidence type="ECO:0000256" key="1">
    <source>
        <dbReference type="SAM" id="MobiDB-lite"/>
    </source>
</evidence>
<sequence>MERARRTAVDAAISAVVGSARNSHERERKGLRKLIKREPRAPDNRYGVRYAAKGDSRRDIAAGSRTGEQGPAGRSSIDIESTPKTERLIECHPIVIPFNISQEALLEEMLKVLLSQYVVLRLRVYSLPYAAWLASRPRARRRLNHMFRSVIDRTKWWRDRLFYALNQSQVMSQRREVIVSGWLQNVRKKQGTLLRKKKFICEEALWVALCVHNDIAPHLEWYPNEDCMFDHRPRQLVDLLEVSLICSVMTDGRMFIIEFKDKSRPAIELCALSPEDCTMWVEGTKNTLSRLNCILDDNDYLPCPTEMSFPSSAESKKSAGGFAQPTTSFDENGLAQRARDALRLDDVASTGPSSPPRVTESNGIAAYEHIARGIALFTRPKPKPPVSSPPSGFSRQSKSIDRPPLPPRESEEHAGMSYSLPVPSRSLYDIPKTSISPKSPYDSFTTKPELPSNEVLLPRKKRLSSTSSDSSVGCATPESGYRQTSLWPPKHRVTFSDDDNEWSSDANNSLYSRPRSCQSEDASTLALELAMKKPRLVYLQLSTCIEHLALVEIDGRVWVAGWTPESNKHLGQVLRVGDEIIEIGEVEVKGIAQVPTLLHTQSIPGNPVSVRVRPVPTGRVCTFVKPLSGPKTLGITLHKKKNRIDAVARNSVMGKGHLPAVMDSYSTEKQYVSSVITDVDDTPMNPFASDEQLVRRLEAIRPGAVFAVTVHPHDFVKLLKTQLKQIKGYKRFIINN</sequence>
<dbReference type="SUPFAM" id="SSF50156">
    <property type="entry name" value="PDZ domain-like"/>
    <property type="match status" value="1"/>
</dbReference>
<feature type="region of interest" description="Disordered" evidence="1">
    <location>
        <begin position="18"/>
        <end position="79"/>
    </location>
</feature>
<dbReference type="CDD" id="cd00821">
    <property type="entry name" value="PH"/>
    <property type="match status" value="1"/>
</dbReference>
<feature type="region of interest" description="Disordered" evidence="1">
    <location>
        <begin position="378"/>
        <end position="500"/>
    </location>
</feature>
<protein>
    <submittedName>
        <fullName evidence="3">PH domain-containing protein</fullName>
    </submittedName>
</protein>
<feature type="compositionally biased region" description="Polar residues" evidence="1">
    <location>
        <begin position="433"/>
        <end position="446"/>
    </location>
</feature>
<dbReference type="Proteomes" id="UP000095287">
    <property type="component" value="Unplaced"/>
</dbReference>
<evidence type="ECO:0000313" key="2">
    <source>
        <dbReference type="Proteomes" id="UP000095287"/>
    </source>
</evidence>
<name>A0A1I7YWR6_9BILA</name>
<organism evidence="2 3">
    <name type="scientific">Steinernema glaseri</name>
    <dbReference type="NCBI Taxonomy" id="37863"/>
    <lineage>
        <taxon>Eukaryota</taxon>
        <taxon>Metazoa</taxon>
        <taxon>Ecdysozoa</taxon>
        <taxon>Nematoda</taxon>
        <taxon>Chromadorea</taxon>
        <taxon>Rhabditida</taxon>
        <taxon>Tylenchina</taxon>
        <taxon>Panagrolaimomorpha</taxon>
        <taxon>Strongyloidoidea</taxon>
        <taxon>Steinernematidae</taxon>
        <taxon>Steinernema</taxon>
    </lineage>
</organism>
<dbReference type="SUPFAM" id="SSF50729">
    <property type="entry name" value="PH domain-like"/>
    <property type="match status" value="1"/>
</dbReference>
<feature type="region of interest" description="Disordered" evidence="1">
    <location>
        <begin position="311"/>
        <end position="332"/>
    </location>
</feature>
<keyword evidence="2" id="KW-1185">Reference proteome</keyword>
<accession>A0A1I7YWR6</accession>